<sequence length="370" mass="39921">MPFEPDLERRLSASLLRLRAQAPFFATLALFARILPTNTCRTAATDGRDIFFYPEFLRGLPPAATDGVLLHEVLHAALLHIPRRGGREPLLWNIAADIVVNGIIDALPDFALPSDAVRDRQLEKFSVEEVYDLLMRDGATQYAQGMPDLLEDGPVPGGAALEAYWRLAREQASILAQSAAQGTVPAGLARELGALGPASLDWRSTLWRYLARTPTDFEGFDRRFLGRGLYLETLEAETLKAHIAIDTSGSVSNAQMDQFAAEVSGILSAYPHIQSDLFYADAALHGPYPLSADTPMPPPIGGGGTDFRPFFAAVSQNSSPFADAVCVYLTDGMGVFPSPPPTLPVLWVVTPGGIALSAFPFGEAVRLLSS</sequence>
<dbReference type="Pfam" id="PF09967">
    <property type="entry name" value="DUF2201"/>
    <property type="match status" value="1"/>
</dbReference>
<name>A0A402CP59_9BACT</name>
<dbReference type="RefSeq" id="WP_119319258.1">
    <property type="nucleotide sequence ID" value="NZ_AP025739.1"/>
</dbReference>
<dbReference type="AlphaFoldDB" id="A0A402CP59"/>
<dbReference type="OrthoDB" id="9809307at2"/>
<dbReference type="EMBL" id="AP025739">
    <property type="protein sequence ID" value="BDI33072.1"/>
    <property type="molecule type" value="Genomic_DNA"/>
</dbReference>
<dbReference type="GO" id="GO:0016787">
    <property type="term" value="F:hydrolase activity"/>
    <property type="evidence" value="ECO:0007669"/>
    <property type="project" value="UniProtKB-KW"/>
</dbReference>
<protein>
    <submittedName>
        <fullName evidence="1">Hydrolase</fullName>
    </submittedName>
</protein>
<dbReference type="InterPro" id="IPR018698">
    <property type="entry name" value="VWA-like_dom"/>
</dbReference>
<gene>
    <name evidence="1" type="ORF">CCAX7_51230</name>
</gene>
<dbReference type="Proteomes" id="UP000287394">
    <property type="component" value="Chromosome"/>
</dbReference>
<keyword evidence="1" id="KW-0378">Hydrolase</keyword>
<evidence type="ECO:0000313" key="1">
    <source>
        <dbReference type="EMBL" id="BDI33072.1"/>
    </source>
</evidence>
<dbReference type="PANTHER" id="PTHR38730">
    <property type="entry name" value="SLL7028 PROTEIN"/>
    <property type="match status" value="1"/>
</dbReference>
<dbReference type="InterPro" id="IPR025154">
    <property type="entry name" value="Put_metallopeptidase_dom"/>
</dbReference>
<dbReference type="KEGG" id="ccot:CCAX7_51230"/>
<dbReference type="Pfam" id="PF13203">
    <property type="entry name" value="DUF2201_N"/>
    <property type="match status" value="1"/>
</dbReference>
<proteinExistence type="predicted"/>
<evidence type="ECO:0000313" key="2">
    <source>
        <dbReference type="Proteomes" id="UP000287394"/>
    </source>
</evidence>
<reference evidence="1 2" key="1">
    <citation type="journal article" date="2019" name="Int. J. Syst. Evol. Microbiol.">
        <title>Capsulimonas corticalis gen. nov., sp. nov., an aerobic capsulated bacterium, of a novel bacterial order, Capsulimonadales ord. nov., of the class Armatimonadia of the phylum Armatimonadetes.</title>
        <authorList>
            <person name="Li J."/>
            <person name="Kudo C."/>
            <person name="Tonouchi A."/>
        </authorList>
    </citation>
    <scope>NUCLEOTIDE SEQUENCE [LARGE SCALE GENOMIC DNA]</scope>
    <source>
        <strain evidence="1 2">AX-7</strain>
    </source>
</reference>
<dbReference type="PANTHER" id="PTHR38730:SF1">
    <property type="entry name" value="SLL7028 PROTEIN"/>
    <property type="match status" value="1"/>
</dbReference>
<organism evidence="1 2">
    <name type="scientific">Capsulimonas corticalis</name>
    <dbReference type="NCBI Taxonomy" id="2219043"/>
    <lineage>
        <taxon>Bacteria</taxon>
        <taxon>Bacillati</taxon>
        <taxon>Armatimonadota</taxon>
        <taxon>Armatimonadia</taxon>
        <taxon>Capsulimonadales</taxon>
        <taxon>Capsulimonadaceae</taxon>
        <taxon>Capsulimonas</taxon>
    </lineage>
</organism>
<keyword evidence="2" id="KW-1185">Reference proteome</keyword>
<accession>A0A402CP59</accession>